<evidence type="ECO:0000313" key="2">
    <source>
        <dbReference type="Proteomes" id="UP000053105"/>
    </source>
</evidence>
<dbReference type="Proteomes" id="UP000053105">
    <property type="component" value="Unassembled WGS sequence"/>
</dbReference>
<organism evidence="1 2">
    <name type="scientific">Melipona quadrifasciata</name>
    <dbReference type="NCBI Taxonomy" id="166423"/>
    <lineage>
        <taxon>Eukaryota</taxon>
        <taxon>Metazoa</taxon>
        <taxon>Ecdysozoa</taxon>
        <taxon>Arthropoda</taxon>
        <taxon>Hexapoda</taxon>
        <taxon>Insecta</taxon>
        <taxon>Pterygota</taxon>
        <taxon>Neoptera</taxon>
        <taxon>Endopterygota</taxon>
        <taxon>Hymenoptera</taxon>
        <taxon>Apocrita</taxon>
        <taxon>Aculeata</taxon>
        <taxon>Apoidea</taxon>
        <taxon>Anthophila</taxon>
        <taxon>Apidae</taxon>
        <taxon>Melipona</taxon>
    </lineage>
</organism>
<sequence length="101" mass="11580">MPKFLSLDSWKVVLALGSADAATRVVHGGYSTSSMVALDASQLYSVLKKIRPLREIKIFVQFFIFNKYIECFTFCYRLMFHISINFFGVNPAVLPKPRIRL</sequence>
<dbReference type="EMBL" id="KQ435845">
    <property type="protein sequence ID" value="KOX71205.1"/>
    <property type="molecule type" value="Genomic_DNA"/>
</dbReference>
<gene>
    <name evidence="1" type="ORF">WN51_04228</name>
</gene>
<keyword evidence="2" id="KW-1185">Reference proteome</keyword>
<protein>
    <submittedName>
        <fullName evidence="1">Uncharacterized protein</fullName>
    </submittedName>
</protein>
<accession>A0A0M8ZU54</accession>
<reference evidence="1 2" key="1">
    <citation type="submission" date="2015-07" db="EMBL/GenBank/DDBJ databases">
        <title>The genome of Melipona quadrifasciata.</title>
        <authorList>
            <person name="Pan H."/>
            <person name="Kapheim K."/>
        </authorList>
    </citation>
    <scope>NUCLEOTIDE SEQUENCE [LARGE SCALE GENOMIC DNA]</scope>
    <source>
        <strain evidence="1">0111107301</strain>
        <tissue evidence="1">Whole body</tissue>
    </source>
</reference>
<name>A0A0M8ZU54_9HYME</name>
<proteinExistence type="predicted"/>
<evidence type="ECO:0000313" key="1">
    <source>
        <dbReference type="EMBL" id="KOX71205.1"/>
    </source>
</evidence>
<dbReference type="AlphaFoldDB" id="A0A0M8ZU54"/>